<gene>
    <name evidence="1" type="ordered locus">Metig_0785</name>
</gene>
<protein>
    <submittedName>
        <fullName evidence="1">Uncharacterized protein</fullName>
    </submittedName>
</protein>
<proteinExistence type="predicted"/>
<accession>F6BCW9</accession>
<evidence type="ECO:0000313" key="2">
    <source>
        <dbReference type="Proteomes" id="UP000009227"/>
    </source>
</evidence>
<sequence>MELEEFITMVEDFLKKEGFLIYPTSDTLENFPEIRWGGDDWKSFIMVAKYEGVKTMFIKKDLFTKEHIESNLYPEKRGDKRIVEYNSKIRSFEKYINKVAVFTMFWIKDDIVYSFTKYALWAEEFLNITLDLGEDNEEEEISWM</sequence>
<keyword evidence="2" id="KW-1185">Reference proteome</keyword>
<dbReference type="GeneID" id="10643625"/>
<name>F6BCW9_METIK</name>
<organism evidence="2">
    <name type="scientific">Methanotorris igneus (strain DSM 5666 / JCM 11834 / Kol 5)</name>
    <dbReference type="NCBI Taxonomy" id="880724"/>
    <lineage>
        <taxon>Archaea</taxon>
        <taxon>Methanobacteriati</taxon>
        <taxon>Methanobacteriota</taxon>
        <taxon>Methanomada group</taxon>
        <taxon>Methanococci</taxon>
        <taxon>Methanococcales</taxon>
        <taxon>Methanocaldococcaceae</taxon>
        <taxon>Methanotorris</taxon>
    </lineage>
</organism>
<dbReference type="HOGENOM" id="CLU_1811484_0_0_2"/>
<dbReference type="Proteomes" id="UP000009227">
    <property type="component" value="Chromosome"/>
</dbReference>
<dbReference type="AlphaFoldDB" id="F6BCW9"/>
<reference evidence="1 2" key="1">
    <citation type="submission" date="2011-05" db="EMBL/GenBank/DDBJ databases">
        <title>Complete sequence of Methanotorris igneus Kol 5.</title>
        <authorList>
            <consortium name="US DOE Joint Genome Institute"/>
            <person name="Lucas S."/>
            <person name="Han J."/>
            <person name="Lapidus A."/>
            <person name="Cheng J.-F."/>
            <person name="Goodwin L."/>
            <person name="Pitluck S."/>
            <person name="Peters L."/>
            <person name="Mikhailova N."/>
            <person name="Chertkov O."/>
            <person name="Han C."/>
            <person name="Tapia R."/>
            <person name="Land M."/>
            <person name="Hauser L."/>
            <person name="Kyrpides N."/>
            <person name="Ivanova N."/>
            <person name="Pagani I."/>
            <person name="Sieprawska-Lupa M."/>
            <person name="Whitman W."/>
            <person name="Woyke T."/>
        </authorList>
    </citation>
    <scope>NUCLEOTIDE SEQUENCE [LARGE SCALE GENOMIC DNA]</scope>
    <source>
        <strain evidence="2">DSM 5666 / JCM 11834 / Kol 5</strain>
    </source>
</reference>
<evidence type="ECO:0000313" key="1">
    <source>
        <dbReference type="EMBL" id="AEF96330.1"/>
    </source>
</evidence>
<dbReference type="RefSeq" id="WP_013798933.1">
    <property type="nucleotide sequence ID" value="NC_015562.1"/>
</dbReference>
<dbReference type="KEGG" id="mig:Metig_0785"/>
<dbReference type="OrthoDB" id="59310at2157"/>
<dbReference type="EMBL" id="CP002737">
    <property type="protein sequence ID" value="AEF96330.1"/>
    <property type="molecule type" value="Genomic_DNA"/>
</dbReference>